<sequence>MLAVAAFLGKVVATATVTELVRYAVSSVKNLSRKRRTRKRP</sequence>
<accession>A0ABX1VHG6</accession>
<evidence type="ECO:0000313" key="1">
    <source>
        <dbReference type="EMBL" id="NNJ27521.1"/>
    </source>
</evidence>
<dbReference type="EMBL" id="WTPX01000163">
    <property type="protein sequence ID" value="NNJ27521.1"/>
    <property type="molecule type" value="Genomic_DNA"/>
</dbReference>
<comment type="caution">
    <text evidence="1">The sequence shown here is derived from an EMBL/GenBank/DDBJ whole genome shotgun (WGS) entry which is preliminary data.</text>
</comment>
<keyword evidence="2" id="KW-1185">Reference proteome</keyword>
<evidence type="ECO:0000313" key="2">
    <source>
        <dbReference type="Proteomes" id="UP000609651"/>
    </source>
</evidence>
<gene>
    <name evidence="1" type="ORF">LzC2_36260</name>
</gene>
<organism evidence="1 2">
    <name type="scientific">Alienimonas chondri</name>
    <dbReference type="NCBI Taxonomy" id="2681879"/>
    <lineage>
        <taxon>Bacteria</taxon>
        <taxon>Pseudomonadati</taxon>
        <taxon>Planctomycetota</taxon>
        <taxon>Planctomycetia</taxon>
        <taxon>Planctomycetales</taxon>
        <taxon>Planctomycetaceae</taxon>
        <taxon>Alienimonas</taxon>
    </lineage>
</organism>
<dbReference type="Proteomes" id="UP000609651">
    <property type="component" value="Unassembled WGS sequence"/>
</dbReference>
<name>A0ABX1VHG6_9PLAN</name>
<proteinExistence type="predicted"/>
<protein>
    <submittedName>
        <fullName evidence="1">Uncharacterized protein</fullName>
    </submittedName>
</protein>
<reference evidence="1 2" key="1">
    <citation type="journal article" date="2020" name="Syst. Appl. Microbiol.">
        <title>Alienimonas chondri sp. nov., a novel planctomycete isolated from the biofilm of the red alga Chondrus crispus.</title>
        <authorList>
            <person name="Vitorino I."/>
            <person name="Albuquerque L."/>
            <person name="Wiegand S."/>
            <person name="Kallscheuer N."/>
            <person name="da Costa M.S."/>
            <person name="Lobo-da-Cunha A."/>
            <person name="Jogler C."/>
            <person name="Lage O.M."/>
        </authorList>
    </citation>
    <scope>NUCLEOTIDE SEQUENCE [LARGE SCALE GENOMIC DNA]</scope>
    <source>
        <strain evidence="1 2">LzC2</strain>
    </source>
</reference>